<gene>
    <name evidence="1" type="ORF">GSMUA_54750.1</name>
</gene>
<accession>A0A8D7B6Y2</accession>
<dbReference type="AlphaFoldDB" id="A0A8D7B6Y2"/>
<proteinExistence type="predicted"/>
<sequence length="73" mass="8225">MNYNLTLKVKDGLSTAKYVAVVYESLKGEKKLESFVLIQQKNGGWTPEDVNNPTSMISLYSLSPSTTKRRRSL</sequence>
<dbReference type="Gene3D" id="3.10.450.10">
    <property type="match status" value="1"/>
</dbReference>
<evidence type="ECO:0000313" key="1">
    <source>
        <dbReference type="EMBL" id="CAG1860581.1"/>
    </source>
</evidence>
<protein>
    <submittedName>
        <fullName evidence="1">(wild Malaysian banana) hypothetical protein</fullName>
    </submittedName>
</protein>
<dbReference type="EMBL" id="HG996467">
    <property type="protein sequence ID" value="CAG1860581.1"/>
    <property type="molecule type" value="Genomic_DNA"/>
</dbReference>
<organism evidence="1">
    <name type="scientific">Musa acuminata subsp. malaccensis</name>
    <name type="common">Wild banana</name>
    <name type="synonym">Musa malaccensis</name>
    <dbReference type="NCBI Taxonomy" id="214687"/>
    <lineage>
        <taxon>Eukaryota</taxon>
        <taxon>Viridiplantae</taxon>
        <taxon>Streptophyta</taxon>
        <taxon>Embryophyta</taxon>
        <taxon>Tracheophyta</taxon>
        <taxon>Spermatophyta</taxon>
        <taxon>Magnoliopsida</taxon>
        <taxon>Liliopsida</taxon>
        <taxon>Zingiberales</taxon>
        <taxon>Musaceae</taxon>
        <taxon>Musa</taxon>
    </lineage>
</organism>
<name>A0A8D7B6Y2_MUSAM</name>
<reference evidence="1" key="1">
    <citation type="submission" date="2021-03" db="EMBL/GenBank/DDBJ databases">
        <authorList>
            <consortium name="Genoscope - CEA"/>
            <person name="William W."/>
        </authorList>
    </citation>
    <scope>NUCLEOTIDE SEQUENCE</scope>
    <source>
        <strain evidence="1">Doubled-haploid Pahang</strain>
    </source>
</reference>